<dbReference type="EMBL" id="ML004929">
    <property type="protein sequence ID" value="RKP21780.1"/>
    <property type="molecule type" value="Genomic_DNA"/>
</dbReference>
<dbReference type="GO" id="GO:0005929">
    <property type="term" value="C:cilium"/>
    <property type="evidence" value="ECO:0007669"/>
    <property type="project" value="TreeGrafter"/>
</dbReference>
<dbReference type="InterPro" id="IPR025659">
    <property type="entry name" value="Tubby-like_C"/>
</dbReference>
<dbReference type="Gene3D" id="3.20.90.10">
    <property type="entry name" value="Tubby Protein, Chain A"/>
    <property type="match status" value="2"/>
</dbReference>
<gene>
    <name evidence="3" type="ORF">ROZALSC1DRAFT_26833</name>
</gene>
<name>A0A4P9YSP0_ROZAC</name>
<evidence type="ECO:0000313" key="3">
    <source>
        <dbReference type="EMBL" id="RKP21780.1"/>
    </source>
</evidence>
<comment type="similarity">
    <text evidence="1">Belongs to the TUB family.</text>
</comment>
<evidence type="ECO:0000259" key="2">
    <source>
        <dbReference type="Pfam" id="PF01167"/>
    </source>
</evidence>
<evidence type="ECO:0000256" key="1">
    <source>
        <dbReference type="ARBA" id="ARBA00007129"/>
    </source>
</evidence>
<dbReference type="GO" id="GO:0061512">
    <property type="term" value="P:protein localization to cilium"/>
    <property type="evidence" value="ECO:0007669"/>
    <property type="project" value="TreeGrafter"/>
</dbReference>
<dbReference type="Pfam" id="PF01167">
    <property type="entry name" value="Tub"/>
    <property type="match status" value="1"/>
</dbReference>
<protein>
    <submittedName>
        <fullName evidence="3">Tub-domain-containing protein</fullName>
    </submittedName>
</protein>
<dbReference type="PRINTS" id="PR01573">
    <property type="entry name" value="SUPERTUBBY"/>
</dbReference>
<sequence>MTNNDEMLTANIDAANIATTENQKRKNKAMQIGNLNTTFQHLHLTSVILEGSKKNEDIPSNNEDIDLDLDSSDSSIKQEIENDGKLTRNEINGAQIESIISPKINIESLGLAESFDPSTIVENTKNGSEKALYNDINNIIYNGPAHGQKILCRIVRRKNGVDAMHPIYDLMMESNDGSTVFLLSARKRTTFTVYDNGINPFKVDGIIKEKGQKPRQEICSVLYEPNVLGFKGPRKMTILLPSMLQGGIRTIIQPRIKSETILERYKENHLDDILTLYNKSPQWNEETQSYVLNFNGRVTMASVKNFQVVHKNDLDYVVLQFGRVSPDVFTMDFQYPLNALQAFGIALTSFDAKLACE</sequence>
<evidence type="ECO:0000313" key="4">
    <source>
        <dbReference type="Proteomes" id="UP000281549"/>
    </source>
</evidence>
<dbReference type="AlphaFoldDB" id="A0A4P9YSP0"/>
<proteinExistence type="inferred from homology"/>
<dbReference type="Proteomes" id="UP000281549">
    <property type="component" value="Unassembled WGS sequence"/>
</dbReference>
<dbReference type="PANTHER" id="PTHR16517:SF7">
    <property type="entry name" value="PROTEIN KING TUBBY"/>
    <property type="match status" value="1"/>
</dbReference>
<organism evidence="3 4">
    <name type="scientific">Rozella allomycis (strain CSF55)</name>
    <dbReference type="NCBI Taxonomy" id="988480"/>
    <lineage>
        <taxon>Eukaryota</taxon>
        <taxon>Fungi</taxon>
        <taxon>Fungi incertae sedis</taxon>
        <taxon>Cryptomycota</taxon>
        <taxon>Cryptomycota incertae sedis</taxon>
        <taxon>Rozella</taxon>
    </lineage>
</organism>
<dbReference type="SUPFAM" id="SSF54518">
    <property type="entry name" value="Tubby C-terminal domain-like"/>
    <property type="match status" value="1"/>
</dbReference>
<dbReference type="PANTHER" id="PTHR16517">
    <property type="entry name" value="TUBBY-RELATED"/>
    <property type="match status" value="1"/>
</dbReference>
<dbReference type="InterPro" id="IPR000007">
    <property type="entry name" value="Tubby_C"/>
</dbReference>
<accession>A0A4P9YSP0</accession>
<reference evidence="4" key="1">
    <citation type="journal article" date="2018" name="Nat. Microbiol.">
        <title>Leveraging single-cell genomics to expand the fungal tree of life.</title>
        <authorList>
            <person name="Ahrendt S.R."/>
            <person name="Quandt C.A."/>
            <person name="Ciobanu D."/>
            <person name="Clum A."/>
            <person name="Salamov A."/>
            <person name="Andreopoulos B."/>
            <person name="Cheng J.F."/>
            <person name="Woyke T."/>
            <person name="Pelin A."/>
            <person name="Henrissat B."/>
            <person name="Reynolds N.K."/>
            <person name="Benny G.L."/>
            <person name="Smith M.E."/>
            <person name="James T.Y."/>
            <person name="Grigoriev I.V."/>
        </authorList>
    </citation>
    <scope>NUCLEOTIDE SEQUENCE [LARGE SCALE GENOMIC DNA]</scope>
    <source>
        <strain evidence="4">CSF55</strain>
    </source>
</reference>
<feature type="domain" description="Tubby C-terminal" evidence="2">
    <location>
        <begin position="189"/>
        <end position="351"/>
    </location>
</feature>